<dbReference type="EMBL" id="WHUW01000013">
    <property type="protein sequence ID" value="KAF8439748.1"/>
    <property type="molecule type" value="Genomic_DNA"/>
</dbReference>
<protein>
    <submittedName>
        <fullName evidence="2">Uncharacterized protein</fullName>
    </submittedName>
</protein>
<evidence type="ECO:0000313" key="2">
    <source>
        <dbReference type="EMBL" id="KAF8439748.1"/>
    </source>
</evidence>
<evidence type="ECO:0000313" key="1">
    <source>
        <dbReference type="EMBL" id="KAF8416284.1"/>
    </source>
</evidence>
<sequence>MAGTLSLDLRTAPSRYGNHRLLTLCWIPSWARSSFSLPLHTLVLSSNVTYKLDFSNFLYGESWASCWK</sequence>
<gene>
    <name evidence="2" type="ORF">L210DRAFT_3540220</name>
    <name evidence="1" type="ORF">L210DRAFT_3583137</name>
</gene>
<proteinExistence type="predicted"/>
<keyword evidence="3" id="KW-1185">Reference proteome</keyword>
<name>A0AAD4GFD7_BOLED</name>
<comment type="caution">
    <text evidence="2">The sequence shown here is derived from an EMBL/GenBank/DDBJ whole genome shotgun (WGS) entry which is preliminary data.</text>
</comment>
<accession>A0AAD4GFD7</accession>
<reference evidence="2" key="2">
    <citation type="journal article" date="2020" name="Nat. Commun.">
        <title>Large-scale genome sequencing of mycorrhizal fungi provides insights into the early evolution of symbiotic traits.</title>
        <authorList>
            <person name="Miyauchi S."/>
            <person name="Kiss E."/>
            <person name="Kuo A."/>
            <person name="Drula E."/>
            <person name="Kohler A."/>
            <person name="Sanchez-Garcia M."/>
            <person name="Morin E."/>
            <person name="Andreopoulos B."/>
            <person name="Barry K.W."/>
            <person name="Bonito G."/>
            <person name="Buee M."/>
            <person name="Carver A."/>
            <person name="Chen C."/>
            <person name="Cichocki N."/>
            <person name="Clum A."/>
            <person name="Culley D."/>
            <person name="Crous P.W."/>
            <person name="Fauchery L."/>
            <person name="Girlanda M."/>
            <person name="Hayes R.D."/>
            <person name="Keri Z."/>
            <person name="LaButti K."/>
            <person name="Lipzen A."/>
            <person name="Lombard V."/>
            <person name="Magnuson J."/>
            <person name="Maillard F."/>
            <person name="Murat C."/>
            <person name="Nolan M."/>
            <person name="Ohm R.A."/>
            <person name="Pangilinan J."/>
            <person name="Pereira M.F."/>
            <person name="Perotto S."/>
            <person name="Peter M."/>
            <person name="Pfister S."/>
            <person name="Riley R."/>
            <person name="Sitrit Y."/>
            <person name="Stielow J.B."/>
            <person name="Szollosi G."/>
            <person name="Zifcakova L."/>
            <person name="Stursova M."/>
            <person name="Spatafora J.W."/>
            <person name="Tedersoo L."/>
            <person name="Vaario L.M."/>
            <person name="Yamada A."/>
            <person name="Yan M."/>
            <person name="Wang P."/>
            <person name="Xu J."/>
            <person name="Bruns T."/>
            <person name="Baldrian P."/>
            <person name="Vilgalys R."/>
            <person name="Dunand C."/>
            <person name="Henrissat B."/>
            <person name="Grigoriev I.V."/>
            <person name="Hibbett D."/>
            <person name="Nagy L.G."/>
            <person name="Martin F.M."/>
        </authorList>
    </citation>
    <scope>NUCLEOTIDE SEQUENCE</scope>
    <source>
        <strain evidence="2">BED1</strain>
    </source>
</reference>
<reference evidence="2" key="1">
    <citation type="submission" date="2019-10" db="EMBL/GenBank/DDBJ databases">
        <authorList>
            <consortium name="DOE Joint Genome Institute"/>
            <person name="Kuo A."/>
            <person name="Miyauchi S."/>
            <person name="Kiss E."/>
            <person name="Drula E."/>
            <person name="Kohler A."/>
            <person name="Sanchez-Garcia M."/>
            <person name="Andreopoulos B."/>
            <person name="Barry K.W."/>
            <person name="Bonito G."/>
            <person name="Buee M."/>
            <person name="Carver A."/>
            <person name="Chen C."/>
            <person name="Cichocki N."/>
            <person name="Clum A."/>
            <person name="Culley D."/>
            <person name="Crous P.W."/>
            <person name="Fauchery L."/>
            <person name="Girlanda M."/>
            <person name="Hayes R."/>
            <person name="Keri Z."/>
            <person name="LaButti K."/>
            <person name="Lipzen A."/>
            <person name="Lombard V."/>
            <person name="Magnuson J."/>
            <person name="Maillard F."/>
            <person name="Morin E."/>
            <person name="Murat C."/>
            <person name="Nolan M."/>
            <person name="Ohm R."/>
            <person name="Pangilinan J."/>
            <person name="Pereira M."/>
            <person name="Perotto S."/>
            <person name="Peter M."/>
            <person name="Riley R."/>
            <person name="Sitrit Y."/>
            <person name="Stielow B."/>
            <person name="Szollosi G."/>
            <person name="Zifcakova L."/>
            <person name="Stursova M."/>
            <person name="Spatafora J.W."/>
            <person name="Tedersoo L."/>
            <person name="Vaario L.-M."/>
            <person name="Yamada A."/>
            <person name="Yan M."/>
            <person name="Wang P."/>
            <person name="Xu J."/>
            <person name="Bruns T."/>
            <person name="Baldrian P."/>
            <person name="Vilgalys R."/>
            <person name="Henrissat B."/>
            <person name="Grigoriev I.V."/>
            <person name="Hibbett D."/>
            <person name="Nagy L.G."/>
            <person name="Martin F.M."/>
        </authorList>
    </citation>
    <scope>NUCLEOTIDE SEQUENCE</scope>
    <source>
        <strain evidence="2">BED1</strain>
    </source>
</reference>
<dbReference type="EMBL" id="WHUW01000264">
    <property type="protein sequence ID" value="KAF8416284.1"/>
    <property type="molecule type" value="Genomic_DNA"/>
</dbReference>
<dbReference type="AlphaFoldDB" id="A0AAD4GFD7"/>
<evidence type="ECO:0000313" key="3">
    <source>
        <dbReference type="Proteomes" id="UP001194468"/>
    </source>
</evidence>
<organism evidence="2 3">
    <name type="scientific">Boletus edulis BED1</name>
    <dbReference type="NCBI Taxonomy" id="1328754"/>
    <lineage>
        <taxon>Eukaryota</taxon>
        <taxon>Fungi</taxon>
        <taxon>Dikarya</taxon>
        <taxon>Basidiomycota</taxon>
        <taxon>Agaricomycotina</taxon>
        <taxon>Agaricomycetes</taxon>
        <taxon>Agaricomycetidae</taxon>
        <taxon>Boletales</taxon>
        <taxon>Boletineae</taxon>
        <taxon>Boletaceae</taxon>
        <taxon>Boletoideae</taxon>
        <taxon>Boletus</taxon>
    </lineage>
</organism>
<dbReference type="Proteomes" id="UP001194468">
    <property type="component" value="Unassembled WGS sequence"/>
</dbReference>